<dbReference type="InterPro" id="IPR053781">
    <property type="entry name" value="F-box_AtFBL13-like"/>
</dbReference>
<feature type="domain" description="F-box" evidence="1">
    <location>
        <begin position="25"/>
        <end position="58"/>
    </location>
</feature>
<dbReference type="InterPro" id="IPR006566">
    <property type="entry name" value="FBD"/>
</dbReference>
<dbReference type="InterPro" id="IPR055411">
    <property type="entry name" value="LRR_FXL15/At3g58940/PEG3-like"/>
</dbReference>
<name>A0A6A2Y262_HIBSY</name>
<dbReference type="InterPro" id="IPR036047">
    <property type="entry name" value="F-box-like_dom_sf"/>
</dbReference>
<keyword evidence="3" id="KW-1185">Reference proteome</keyword>
<dbReference type="AlphaFoldDB" id="A0A6A2Y262"/>
<dbReference type="InterPro" id="IPR001810">
    <property type="entry name" value="F-box_dom"/>
</dbReference>
<dbReference type="Pfam" id="PF24758">
    <property type="entry name" value="LRR_At5g56370"/>
    <property type="match status" value="1"/>
</dbReference>
<comment type="caution">
    <text evidence="2">The sequence shown here is derived from an EMBL/GenBank/DDBJ whole genome shotgun (WGS) entry which is preliminary data.</text>
</comment>
<dbReference type="CDD" id="cd22160">
    <property type="entry name" value="F-box_AtFBL13-like"/>
    <property type="match status" value="1"/>
</dbReference>
<dbReference type="EMBL" id="VEPZ02001418">
    <property type="protein sequence ID" value="KAE8674485.1"/>
    <property type="molecule type" value="Genomic_DNA"/>
</dbReference>
<accession>A0A6A2Y262</accession>
<dbReference type="SUPFAM" id="SSF81383">
    <property type="entry name" value="F-box domain"/>
    <property type="match status" value="1"/>
</dbReference>
<evidence type="ECO:0000313" key="2">
    <source>
        <dbReference type="EMBL" id="KAE8674485.1"/>
    </source>
</evidence>
<dbReference type="Gene3D" id="1.20.1280.50">
    <property type="match status" value="1"/>
</dbReference>
<proteinExistence type="predicted"/>
<reference evidence="2" key="1">
    <citation type="submission" date="2019-09" db="EMBL/GenBank/DDBJ databases">
        <title>Draft genome information of white flower Hibiscus syriacus.</title>
        <authorList>
            <person name="Kim Y.-M."/>
        </authorList>
    </citation>
    <scope>NUCLEOTIDE SEQUENCE [LARGE SCALE GENOMIC DNA]</scope>
    <source>
        <strain evidence="2">YM2019G1</strain>
    </source>
</reference>
<dbReference type="PANTHER" id="PTHR31900:SF34">
    <property type="entry name" value="EMB|CAB62440.1-RELATED"/>
    <property type="match status" value="1"/>
</dbReference>
<dbReference type="SMART" id="SM00256">
    <property type="entry name" value="FBOX"/>
    <property type="match status" value="1"/>
</dbReference>
<sequence length="397" mass="45540">MANSPCQEIDVSSKRSKSSDKEVCFDRISRLPDVLIQHILSFLPTKEAMTTSILSKRWLPIWTSVPIIDLQDSRSCRTDSSLRLRFGQFVTRVLILNKMACLDKFRLEFNMVDHPSYVKTWFRDAVSRDVKELDITVHGTQSFPILKLPFVLFTAKTLQVLKLSNEVELHVPGTVSLPCLKVLHLVWIKYRNDESVSRIFADCHVLQELVLHIYVGDNTTISNISIPTLKIMSIRFATGQHKHQLKINAPILEYLNLEDNLGLEFDLELSGSKCIELNVGYGGWNMLSLFLEISYNLQLLVLAKNDNCRGLGLECRWKPPKYVPECLLSSLERVDFKGFEDVAYQLRMVKYILGNAQVLKMMDIFTDGDLPLESKLDVLKKLLMFPRGSKECQLHFN</sequence>
<dbReference type="SUPFAM" id="SSF52047">
    <property type="entry name" value="RNI-like"/>
    <property type="match status" value="1"/>
</dbReference>
<gene>
    <name evidence="2" type="ORF">F3Y22_tig00111754pilonHSYRG00129</name>
</gene>
<dbReference type="Pfam" id="PF00646">
    <property type="entry name" value="F-box"/>
    <property type="match status" value="1"/>
</dbReference>
<protein>
    <submittedName>
        <fullName evidence="2">F-box/RNI/FBD-like domains-containing protein, putative isoform 1</fullName>
    </submittedName>
</protein>
<dbReference type="PROSITE" id="PS50181">
    <property type="entry name" value="FBOX"/>
    <property type="match status" value="1"/>
</dbReference>
<dbReference type="Proteomes" id="UP000436088">
    <property type="component" value="Unassembled WGS sequence"/>
</dbReference>
<evidence type="ECO:0000259" key="1">
    <source>
        <dbReference type="PROSITE" id="PS50181"/>
    </source>
</evidence>
<organism evidence="2 3">
    <name type="scientific">Hibiscus syriacus</name>
    <name type="common">Rose of Sharon</name>
    <dbReference type="NCBI Taxonomy" id="106335"/>
    <lineage>
        <taxon>Eukaryota</taxon>
        <taxon>Viridiplantae</taxon>
        <taxon>Streptophyta</taxon>
        <taxon>Embryophyta</taxon>
        <taxon>Tracheophyta</taxon>
        <taxon>Spermatophyta</taxon>
        <taxon>Magnoliopsida</taxon>
        <taxon>eudicotyledons</taxon>
        <taxon>Gunneridae</taxon>
        <taxon>Pentapetalae</taxon>
        <taxon>rosids</taxon>
        <taxon>malvids</taxon>
        <taxon>Malvales</taxon>
        <taxon>Malvaceae</taxon>
        <taxon>Malvoideae</taxon>
        <taxon>Hibiscus</taxon>
    </lineage>
</organism>
<dbReference type="PANTHER" id="PTHR31900">
    <property type="entry name" value="F-BOX/RNI SUPERFAMILY PROTEIN-RELATED"/>
    <property type="match status" value="1"/>
</dbReference>
<evidence type="ECO:0000313" key="3">
    <source>
        <dbReference type="Proteomes" id="UP000436088"/>
    </source>
</evidence>
<dbReference type="InterPro" id="IPR050232">
    <property type="entry name" value="FBL13/AtMIF1-like"/>
</dbReference>
<dbReference type="SMART" id="SM00579">
    <property type="entry name" value="FBD"/>
    <property type="match status" value="1"/>
</dbReference>
<dbReference type="Pfam" id="PF08387">
    <property type="entry name" value="FBD"/>
    <property type="match status" value="1"/>
</dbReference>